<gene>
    <name evidence="1" type="ORF">TCE0_015f01755</name>
</gene>
<dbReference type="AlphaFoldDB" id="A0A6V8GYZ2"/>
<sequence length="155" mass="17560">MNSKFHWGLEGLVYQKFRAYTTLLQLRCGSQEDPDWASKFSFSDSKVEAFNNQYDDADTVTAKQISEFDETKLKQAFLDRLAELTSSIRKGEHVPATSLLQIGEAPTVFVAKNNGFNGADLSFLESIQTCLRNIGHTESFEYTDSKLGLWSRMKL</sequence>
<evidence type="ECO:0000313" key="1">
    <source>
        <dbReference type="EMBL" id="GAM34282.1"/>
    </source>
</evidence>
<comment type="caution">
    <text evidence="1">The sequence shown here is derived from an EMBL/GenBank/DDBJ whole genome shotgun (WGS) entry which is preliminary data.</text>
</comment>
<name>A0A6V8GYZ2_TALPI</name>
<reference evidence="2" key="1">
    <citation type="journal article" date="2015" name="Genome Announc.">
        <title>Draft genome sequence of Talaromyces cellulolyticus strain Y-94, a source of lignocellulosic biomass-degrading enzymes.</title>
        <authorList>
            <person name="Fujii T."/>
            <person name="Koike H."/>
            <person name="Sawayama S."/>
            <person name="Yano S."/>
            <person name="Inoue H."/>
        </authorList>
    </citation>
    <scope>NUCLEOTIDE SEQUENCE [LARGE SCALE GENOMIC DNA]</scope>
    <source>
        <strain evidence="2">Y-94</strain>
    </source>
</reference>
<accession>A0A6V8GYZ2</accession>
<protein>
    <submittedName>
        <fullName evidence="1">Uncharacterized protein</fullName>
    </submittedName>
</protein>
<dbReference type="Proteomes" id="UP000053095">
    <property type="component" value="Unassembled WGS sequence"/>
</dbReference>
<dbReference type="EMBL" id="DF933811">
    <property type="protein sequence ID" value="GAM34282.1"/>
    <property type="molecule type" value="Genomic_DNA"/>
</dbReference>
<organism evidence="1 2">
    <name type="scientific">Talaromyces pinophilus</name>
    <name type="common">Penicillium pinophilum</name>
    <dbReference type="NCBI Taxonomy" id="128442"/>
    <lineage>
        <taxon>Eukaryota</taxon>
        <taxon>Fungi</taxon>
        <taxon>Dikarya</taxon>
        <taxon>Ascomycota</taxon>
        <taxon>Pezizomycotina</taxon>
        <taxon>Eurotiomycetes</taxon>
        <taxon>Eurotiomycetidae</taxon>
        <taxon>Eurotiales</taxon>
        <taxon>Trichocomaceae</taxon>
        <taxon>Talaromyces</taxon>
        <taxon>Talaromyces sect. Talaromyces</taxon>
    </lineage>
</organism>
<proteinExistence type="predicted"/>
<evidence type="ECO:0000313" key="2">
    <source>
        <dbReference type="Proteomes" id="UP000053095"/>
    </source>
</evidence>
<keyword evidence="2" id="KW-1185">Reference proteome</keyword>